<dbReference type="CDD" id="cd22152">
    <property type="entry name" value="F-box_AtAFR-like"/>
    <property type="match status" value="1"/>
</dbReference>
<comment type="caution">
    <text evidence="2">The sequence shown here is derived from an EMBL/GenBank/DDBJ whole genome shotgun (WGS) entry which is preliminary data.</text>
</comment>
<dbReference type="InterPro" id="IPR036047">
    <property type="entry name" value="F-box-like_dom_sf"/>
</dbReference>
<evidence type="ECO:0000313" key="2">
    <source>
        <dbReference type="EMBL" id="CAH8360675.1"/>
    </source>
</evidence>
<dbReference type="Gene3D" id="2.120.10.80">
    <property type="entry name" value="Kelch-type beta propeller"/>
    <property type="match status" value="1"/>
</dbReference>
<dbReference type="EMBL" id="CAKOAT010291821">
    <property type="protein sequence ID" value="CAH8360675.1"/>
    <property type="molecule type" value="Genomic_DNA"/>
</dbReference>
<sequence length="345" mass="39343">MSPSSFSSLPNDIVSDILARVPKRFHPTLSCVSKTFRRLLLSPELHKIRSLLRKDSLFISFANKPNDAAWFTLRRAENNPTENRFVSIDLVFPSQREKDPSIVSIGSELFFICGSFYPSSTMYVLDSRTGKFRKGPSSRADKLYRSVGVVGSKVYVVGSYRDDEIHVEAFDVRTQTWELAPFPEDQRSWWGLAATVSLNRKVCTLRYFDNVAKCYDTRDGSCESFGLPKGDWLGRTGACVMNNVLYVYYARFGLMWFDSELEMWRVVDGLTRLKKVWSVVAMAEYYGKMALLWEDKVGGERKDVWCRMVSLERSEEGVQGIAEASQLLGSVPRGYRLQHCLSVSD</sequence>
<dbReference type="Pfam" id="PF25210">
    <property type="entry name" value="Kelch_FKB95"/>
    <property type="match status" value="1"/>
</dbReference>
<dbReference type="PANTHER" id="PTHR24414:SF75">
    <property type="entry name" value="F-BOX DOMAIN-CONTAINING PROTEIN"/>
    <property type="match status" value="1"/>
</dbReference>
<dbReference type="PANTHER" id="PTHR24414">
    <property type="entry name" value="F-BOX/KELCH-REPEAT PROTEIN SKIP4"/>
    <property type="match status" value="1"/>
</dbReference>
<dbReference type="SUPFAM" id="SSF117281">
    <property type="entry name" value="Kelch motif"/>
    <property type="match status" value="1"/>
</dbReference>
<dbReference type="SUPFAM" id="SSF81383">
    <property type="entry name" value="F-box domain"/>
    <property type="match status" value="1"/>
</dbReference>
<gene>
    <name evidence="2" type="ORF">ERUC_LOCUS26431</name>
</gene>
<dbReference type="AlphaFoldDB" id="A0ABC8KPZ8"/>
<protein>
    <recommendedName>
        <fullName evidence="1">F-box domain-containing protein</fullName>
    </recommendedName>
</protein>
<reference evidence="2 3" key="1">
    <citation type="submission" date="2022-03" db="EMBL/GenBank/DDBJ databases">
        <authorList>
            <person name="Macdonald S."/>
            <person name="Ahmed S."/>
            <person name="Newling K."/>
        </authorList>
    </citation>
    <scope>NUCLEOTIDE SEQUENCE [LARGE SCALE GENOMIC DNA]</scope>
</reference>
<evidence type="ECO:0000313" key="3">
    <source>
        <dbReference type="Proteomes" id="UP001642260"/>
    </source>
</evidence>
<name>A0ABC8KPZ8_ERUVS</name>
<evidence type="ECO:0000259" key="1">
    <source>
        <dbReference type="SMART" id="SM00256"/>
    </source>
</evidence>
<dbReference type="SMART" id="SM00256">
    <property type="entry name" value="FBOX"/>
    <property type="match status" value="1"/>
</dbReference>
<organism evidence="2 3">
    <name type="scientific">Eruca vesicaria subsp. sativa</name>
    <name type="common">Garden rocket</name>
    <name type="synonym">Eruca sativa</name>
    <dbReference type="NCBI Taxonomy" id="29727"/>
    <lineage>
        <taxon>Eukaryota</taxon>
        <taxon>Viridiplantae</taxon>
        <taxon>Streptophyta</taxon>
        <taxon>Embryophyta</taxon>
        <taxon>Tracheophyta</taxon>
        <taxon>Spermatophyta</taxon>
        <taxon>Magnoliopsida</taxon>
        <taxon>eudicotyledons</taxon>
        <taxon>Gunneridae</taxon>
        <taxon>Pentapetalae</taxon>
        <taxon>rosids</taxon>
        <taxon>malvids</taxon>
        <taxon>Brassicales</taxon>
        <taxon>Brassicaceae</taxon>
        <taxon>Brassiceae</taxon>
        <taxon>Eruca</taxon>
    </lineage>
</organism>
<dbReference type="InterPro" id="IPR057499">
    <property type="entry name" value="Kelch_FKB95"/>
</dbReference>
<dbReference type="InterPro" id="IPR015915">
    <property type="entry name" value="Kelch-typ_b-propeller"/>
</dbReference>
<feature type="domain" description="F-box" evidence="1">
    <location>
        <begin position="9"/>
        <end position="49"/>
    </location>
</feature>
<dbReference type="Pfam" id="PF00646">
    <property type="entry name" value="F-box"/>
    <property type="match status" value="1"/>
</dbReference>
<accession>A0ABC8KPZ8</accession>
<dbReference type="Proteomes" id="UP001642260">
    <property type="component" value="Unassembled WGS sequence"/>
</dbReference>
<proteinExistence type="predicted"/>
<keyword evidence="3" id="KW-1185">Reference proteome</keyword>
<dbReference type="InterPro" id="IPR001810">
    <property type="entry name" value="F-box_dom"/>
</dbReference>
<dbReference type="InterPro" id="IPR050354">
    <property type="entry name" value="F-box/kelch-repeat_ARATH"/>
</dbReference>